<dbReference type="PRINTS" id="PR00261">
    <property type="entry name" value="LDLRECEPTOR"/>
</dbReference>
<dbReference type="PROSITE" id="PS01209">
    <property type="entry name" value="LDLRA_1"/>
    <property type="match status" value="1"/>
</dbReference>
<dbReference type="AlphaFoldDB" id="A0A9D4MC01"/>
<evidence type="ECO:0000256" key="2">
    <source>
        <dbReference type="ARBA" id="ARBA00022692"/>
    </source>
</evidence>
<dbReference type="Proteomes" id="UP000828390">
    <property type="component" value="Unassembled WGS sequence"/>
</dbReference>
<dbReference type="SUPFAM" id="SSF49854">
    <property type="entry name" value="Spermadhesin, CUB domain"/>
    <property type="match status" value="1"/>
</dbReference>
<sequence>MTSWNFSTVTASMLRVLASSMAAMFNPITSNQRYMTINFITDDSDQHTGFTMFYNFTSQVIHQCLNSQFKCTNGRCIDDSYKCDGDDDCLDDSDEQNCPARGVGGGGGGTGRCAADKFKCPDGSCIDKDWLCDGDDDYGDGTDENTQHCPIFGK</sequence>
<evidence type="ECO:0000256" key="8">
    <source>
        <dbReference type="ARBA" id="ARBA00023180"/>
    </source>
</evidence>
<protein>
    <submittedName>
        <fullName evidence="11">Uncharacterized protein</fullName>
    </submittedName>
</protein>
<dbReference type="PANTHER" id="PTHR22722">
    <property type="entry name" value="LOW-DENSITY LIPOPROTEIN RECEPTOR-RELATED PROTEIN 2-RELATED"/>
    <property type="match status" value="1"/>
</dbReference>
<evidence type="ECO:0000256" key="5">
    <source>
        <dbReference type="ARBA" id="ARBA00023136"/>
    </source>
</evidence>
<keyword evidence="12" id="KW-1185">Reference proteome</keyword>
<evidence type="ECO:0000256" key="1">
    <source>
        <dbReference type="ARBA" id="ARBA00004167"/>
    </source>
</evidence>
<dbReference type="SMART" id="SM00192">
    <property type="entry name" value="LDLa"/>
    <property type="match status" value="2"/>
</dbReference>
<dbReference type="Pfam" id="PF00057">
    <property type="entry name" value="Ldl_recept_a"/>
    <property type="match status" value="2"/>
</dbReference>
<feature type="chain" id="PRO_5038517715" evidence="10">
    <location>
        <begin position="23"/>
        <end position="154"/>
    </location>
</feature>
<dbReference type="SUPFAM" id="SSF57424">
    <property type="entry name" value="LDL receptor-like module"/>
    <property type="match status" value="2"/>
</dbReference>
<dbReference type="PROSITE" id="PS50068">
    <property type="entry name" value="LDLRA_2"/>
    <property type="match status" value="2"/>
</dbReference>
<evidence type="ECO:0000313" key="12">
    <source>
        <dbReference type="Proteomes" id="UP000828390"/>
    </source>
</evidence>
<evidence type="ECO:0000313" key="11">
    <source>
        <dbReference type="EMBL" id="KAH3873471.1"/>
    </source>
</evidence>
<dbReference type="PANTHER" id="PTHR22722:SF5">
    <property type="entry name" value="LOW-DENSITY LIPOPROTEIN RECEPTOR-RELATED PROTEIN 1B"/>
    <property type="match status" value="1"/>
</dbReference>
<feature type="disulfide bond" evidence="9">
    <location>
        <begin position="64"/>
        <end position="76"/>
    </location>
</feature>
<dbReference type="InterPro" id="IPR002172">
    <property type="entry name" value="LDrepeatLR_classA_rpt"/>
</dbReference>
<evidence type="ECO:0000256" key="3">
    <source>
        <dbReference type="ARBA" id="ARBA00022737"/>
    </source>
</evidence>
<dbReference type="CDD" id="cd00112">
    <property type="entry name" value="LDLa"/>
    <property type="match status" value="1"/>
</dbReference>
<evidence type="ECO:0000256" key="4">
    <source>
        <dbReference type="ARBA" id="ARBA00022989"/>
    </source>
</evidence>
<keyword evidence="3" id="KW-0677">Repeat</keyword>
<dbReference type="FunFam" id="4.10.400.10:FF:000011">
    <property type="entry name" value="Low-density lipoprotein receptor-related protein 1"/>
    <property type="match status" value="1"/>
</dbReference>
<dbReference type="GO" id="GO:0043235">
    <property type="term" value="C:receptor complex"/>
    <property type="evidence" value="ECO:0007669"/>
    <property type="project" value="TreeGrafter"/>
</dbReference>
<dbReference type="EMBL" id="JAIWYP010000002">
    <property type="protein sequence ID" value="KAH3873471.1"/>
    <property type="molecule type" value="Genomic_DNA"/>
</dbReference>
<dbReference type="Gene3D" id="4.10.400.10">
    <property type="entry name" value="Low-density Lipoprotein Receptor"/>
    <property type="match status" value="2"/>
</dbReference>
<proteinExistence type="predicted"/>
<dbReference type="GO" id="GO:0005041">
    <property type="term" value="F:low-density lipoprotein particle receptor activity"/>
    <property type="evidence" value="ECO:0007669"/>
    <property type="project" value="TreeGrafter"/>
</dbReference>
<evidence type="ECO:0000256" key="10">
    <source>
        <dbReference type="SAM" id="SignalP"/>
    </source>
</evidence>
<feature type="disulfide bond" evidence="9">
    <location>
        <begin position="71"/>
        <end position="89"/>
    </location>
</feature>
<keyword evidence="7" id="KW-0675">Receptor</keyword>
<feature type="disulfide bond" evidence="9">
    <location>
        <begin position="113"/>
        <end position="125"/>
    </location>
</feature>
<dbReference type="InterPro" id="IPR036055">
    <property type="entry name" value="LDL_receptor-like_sf"/>
</dbReference>
<feature type="disulfide bond" evidence="9">
    <location>
        <begin position="83"/>
        <end position="98"/>
    </location>
</feature>
<dbReference type="InterPro" id="IPR051221">
    <property type="entry name" value="LDLR-related"/>
</dbReference>
<dbReference type="GO" id="GO:0005886">
    <property type="term" value="C:plasma membrane"/>
    <property type="evidence" value="ECO:0007669"/>
    <property type="project" value="TreeGrafter"/>
</dbReference>
<organism evidence="11 12">
    <name type="scientific">Dreissena polymorpha</name>
    <name type="common">Zebra mussel</name>
    <name type="synonym">Mytilus polymorpha</name>
    <dbReference type="NCBI Taxonomy" id="45954"/>
    <lineage>
        <taxon>Eukaryota</taxon>
        <taxon>Metazoa</taxon>
        <taxon>Spiralia</taxon>
        <taxon>Lophotrochozoa</taxon>
        <taxon>Mollusca</taxon>
        <taxon>Bivalvia</taxon>
        <taxon>Autobranchia</taxon>
        <taxon>Heteroconchia</taxon>
        <taxon>Euheterodonta</taxon>
        <taxon>Imparidentia</taxon>
        <taxon>Neoheterodontei</taxon>
        <taxon>Myida</taxon>
        <taxon>Dreissenoidea</taxon>
        <taxon>Dreissenidae</taxon>
        <taxon>Dreissena</taxon>
    </lineage>
</organism>
<accession>A0A9D4MC01</accession>
<evidence type="ECO:0000256" key="9">
    <source>
        <dbReference type="PROSITE-ProRule" id="PRU00124"/>
    </source>
</evidence>
<gene>
    <name evidence="11" type="ORF">DPMN_036706</name>
</gene>
<keyword evidence="4" id="KW-1133">Transmembrane helix</keyword>
<keyword evidence="10" id="KW-0732">Signal</keyword>
<name>A0A9D4MC01_DREPO</name>
<evidence type="ECO:0000256" key="6">
    <source>
        <dbReference type="ARBA" id="ARBA00023157"/>
    </source>
</evidence>
<keyword evidence="2" id="KW-0812">Transmembrane</keyword>
<feature type="signal peptide" evidence="10">
    <location>
        <begin position="1"/>
        <end position="22"/>
    </location>
</feature>
<keyword evidence="6 9" id="KW-1015">Disulfide bond</keyword>
<keyword evidence="8" id="KW-0325">Glycoprotein</keyword>
<comment type="subcellular location">
    <subcellularLocation>
        <location evidence="1">Membrane</location>
        <topology evidence="1">Single-pass membrane protein</topology>
    </subcellularLocation>
</comment>
<comment type="caution">
    <text evidence="11">The sequence shown here is derived from an EMBL/GenBank/DDBJ whole genome shotgun (WGS) entry which is preliminary data.</text>
</comment>
<comment type="caution">
    <text evidence="9">Lacks conserved residue(s) required for the propagation of feature annotation.</text>
</comment>
<keyword evidence="5" id="KW-0472">Membrane</keyword>
<dbReference type="InterPro" id="IPR035914">
    <property type="entry name" value="Sperma_CUB_dom_sf"/>
</dbReference>
<evidence type="ECO:0000256" key="7">
    <source>
        <dbReference type="ARBA" id="ARBA00023170"/>
    </source>
</evidence>
<reference evidence="11" key="1">
    <citation type="journal article" date="2019" name="bioRxiv">
        <title>The Genome of the Zebra Mussel, Dreissena polymorpha: A Resource for Invasive Species Research.</title>
        <authorList>
            <person name="McCartney M.A."/>
            <person name="Auch B."/>
            <person name="Kono T."/>
            <person name="Mallez S."/>
            <person name="Zhang Y."/>
            <person name="Obille A."/>
            <person name="Becker A."/>
            <person name="Abrahante J.E."/>
            <person name="Garbe J."/>
            <person name="Badalamenti J.P."/>
            <person name="Herman A."/>
            <person name="Mangelson H."/>
            <person name="Liachko I."/>
            <person name="Sullivan S."/>
            <person name="Sone E.D."/>
            <person name="Koren S."/>
            <person name="Silverstein K.A.T."/>
            <person name="Beckman K.B."/>
            <person name="Gohl D.M."/>
        </authorList>
    </citation>
    <scope>NUCLEOTIDE SEQUENCE</scope>
    <source>
        <strain evidence="11">Duluth1</strain>
        <tissue evidence="11">Whole animal</tissue>
    </source>
</reference>
<dbReference type="InterPro" id="IPR023415">
    <property type="entry name" value="LDLR_class-A_CS"/>
</dbReference>
<dbReference type="Gene3D" id="2.60.120.290">
    <property type="entry name" value="Spermadhesin, CUB domain"/>
    <property type="match status" value="1"/>
</dbReference>
<reference evidence="11" key="2">
    <citation type="submission" date="2020-11" db="EMBL/GenBank/DDBJ databases">
        <authorList>
            <person name="McCartney M.A."/>
            <person name="Auch B."/>
            <person name="Kono T."/>
            <person name="Mallez S."/>
            <person name="Becker A."/>
            <person name="Gohl D.M."/>
            <person name="Silverstein K.A.T."/>
            <person name="Koren S."/>
            <person name="Bechman K.B."/>
            <person name="Herman A."/>
            <person name="Abrahante J.E."/>
            <person name="Garbe J."/>
        </authorList>
    </citation>
    <scope>NUCLEOTIDE SEQUENCE</scope>
    <source>
        <strain evidence="11">Duluth1</strain>
        <tissue evidence="11">Whole animal</tissue>
    </source>
</reference>